<comment type="function">
    <text evidence="1 8">Tetrapolymerization of the monopyrrole PBG into the hydroxymethylbilane pre-uroporphyrinogen in several discrete steps.</text>
</comment>
<dbReference type="Proteomes" id="UP000320813">
    <property type="component" value="Unassembled WGS sequence"/>
</dbReference>
<organism evidence="11 12">
    <name type="scientific">Candidatus Acidulodesulfobacterium ferriphilum</name>
    <dbReference type="NCBI Taxonomy" id="2597223"/>
    <lineage>
        <taxon>Bacteria</taxon>
        <taxon>Deltaproteobacteria</taxon>
        <taxon>Candidatus Acidulodesulfobacterales</taxon>
        <taxon>Candidatus Acidulodesulfobacterium</taxon>
    </lineage>
</organism>
<dbReference type="UniPathway" id="UPA00251">
    <property type="reaction ID" value="UER00319"/>
</dbReference>
<keyword evidence="5 8" id="KW-0808">Transferase</keyword>
<dbReference type="PRINTS" id="PR00151">
    <property type="entry name" value="PORPHBDMNASE"/>
</dbReference>
<evidence type="ECO:0000259" key="9">
    <source>
        <dbReference type="Pfam" id="PF01379"/>
    </source>
</evidence>
<dbReference type="GO" id="GO:0006782">
    <property type="term" value="P:protoporphyrinogen IX biosynthetic process"/>
    <property type="evidence" value="ECO:0007669"/>
    <property type="project" value="UniProtKB-UniRule"/>
</dbReference>
<dbReference type="PANTHER" id="PTHR11557:SF0">
    <property type="entry name" value="PORPHOBILINOGEN DEAMINASE"/>
    <property type="match status" value="1"/>
</dbReference>
<evidence type="ECO:0000259" key="10">
    <source>
        <dbReference type="Pfam" id="PF03900"/>
    </source>
</evidence>
<dbReference type="SUPFAM" id="SSF53850">
    <property type="entry name" value="Periplasmic binding protein-like II"/>
    <property type="match status" value="1"/>
</dbReference>
<evidence type="ECO:0000256" key="8">
    <source>
        <dbReference type="HAMAP-Rule" id="MF_00260"/>
    </source>
</evidence>
<comment type="cofactor">
    <cofactor evidence="8">
        <name>dipyrromethane</name>
        <dbReference type="ChEBI" id="CHEBI:60342"/>
    </cofactor>
    <text evidence="8">Binds 1 dipyrromethane group covalently.</text>
</comment>
<evidence type="ECO:0000256" key="7">
    <source>
        <dbReference type="ARBA" id="ARBA00048169"/>
    </source>
</evidence>
<reference evidence="11 12" key="1">
    <citation type="submission" date="2019-01" db="EMBL/GenBank/DDBJ databases">
        <title>Insights into ecological role of a new deltaproteobacterial order Candidatus Sinidesulfobacterales (Sva0485) by metagenomics and metatranscriptomics.</title>
        <authorList>
            <person name="Tan S."/>
            <person name="Liu J."/>
            <person name="Fang Y."/>
            <person name="Hedlund B.P."/>
            <person name="Lian Z.H."/>
            <person name="Huang L.Y."/>
            <person name="Li J.T."/>
            <person name="Huang L.N."/>
            <person name="Li W.J."/>
            <person name="Jiang H.C."/>
            <person name="Dong H.L."/>
            <person name="Shu W.S."/>
        </authorList>
    </citation>
    <scope>NUCLEOTIDE SEQUENCE [LARGE SCALE GENOMIC DNA]</scope>
    <source>
        <strain evidence="11">AP3</strain>
    </source>
</reference>
<comment type="similarity">
    <text evidence="3 8">Belongs to the HMBS family.</text>
</comment>
<dbReference type="InterPro" id="IPR022417">
    <property type="entry name" value="Porphobilin_deaminase_N"/>
</dbReference>
<dbReference type="Gene3D" id="3.30.160.40">
    <property type="entry name" value="Porphobilinogen deaminase, C-terminal domain"/>
    <property type="match status" value="1"/>
</dbReference>
<evidence type="ECO:0000313" key="11">
    <source>
        <dbReference type="EMBL" id="RZD15432.1"/>
    </source>
</evidence>
<feature type="modified residue" description="S-(dipyrrolylmethanemethyl)cysteine" evidence="8">
    <location>
        <position position="253"/>
    </location>
</feature>
<evidence type="ECO:0000256" key="5">
    <source>
        <dbReference type="ARBA" id="ARBA00022679"/>
    </source>
</evidence>
<sequence>MKLKIGTRGSKLALYQANLVKDKIKQLFDDQNKKIDIEIKTIKTSGDRILTASLSNFGGKGLFVKEIEEALFSEDIDIAVHSLKDVPQVIPEELALGAVLKRDDPRDCVILKDKPESDKELDSVNFASLLKNHAIVGTSSLRRRALLARFRDDIIFEPLRGNIDTRLGKLRDGFFDAIVLSSSGLIRLNLSSNIDVYLDPLTFIPQCGQGAIVIEYKSARADIGEIIKPLNDEDTKFSVFAERACIKGLNCGCASPVGAYSYIEGNDVHIKGFVSNTYGEYLEDGVTGKKIDYENVGKKLALSLINKGGFEILSKNTIL</sequence>
<dbReference type="EC" id="2.5.1.61" evidence="8"/>
<feature type="domain" description="Porphobilinogen deaminase C-terminal" evidence="10">
    <location>
        <begin position="238"/>
        <end position="305"/>
    </location>
</feature>
<keyword evidence="6 8" id="KW-0627">Porphyrin biosynthesis</keyword>
<comment type="subunit">
    <text evidence="4 8">Monomer.</text>
</comment>
<accession>A0A519BDT9</accession>
<dbReference type="Pfam" id="PF03900">
    <property type="entry name" value="Porphobil_deamC"/>
    <property type="match status" value="1"/>
</dbReference>
<comment type="pathway">
    <text evidence="2">Porphyrin-containing compound metabolism; protoporphyrin-IX biosynthesis; coproporphyrinogen-III from 5-aminolevulinate: step 2/4.</text>
</comment>
<evidence type="ECO:0000256" key="6">
    <source>
        <dbReference type="ARBA" id="ARBA00023244"/>
    </source>
</evidence>
<dbReference type="FunFam" id="3.40.190.10:FF:000005">
    <property type="entry name" value="Porphobilinogen deaminase"/>
    <property type="match status" value="1"/>
</dbReference>
<dbReference type="PANTHER" id="PTHR11557">
    <property type="entry name" value="PORPHOBILINOGEN DEAMINASE"/>
    <property type="match status" value="1"/>
</dbReference>
<gene>
    <name evidence="8" type="primary">hemC</name>
    <name evidence="11" type="ORF">EVJ47_03945</name>
</gene>
<dbReference type="InterPro" id="IPR000860">
    <property type="entry name" value="HemC"/>
</dbReference>
<dbReference type="FunFam" id="3.40.190.10:FF:000004">
    <property type="entry name" value="Porphobilinogen deaminase"/>
    <property type="match status" value="1"/>
</dbReference>
<dbReference type="InterPro" id="IPR022418">
    <property type="entry name" value="Porphobilinogen_deaminase_C"/>
</dbReference>
<dbReference type="GO" id="GO:0004418">
    <property type="term" value="F:hydroxymethylbilane synthase activity"/>
    <property type="evidence" value="ECO:0007669"/>
    <property type="project" value="UniProtKB-UniRule"/>
</dbReference>
<comment type="caution">
    <text evidence="11">The sequence shown here is derived from an EMBL/GenBank/DDBJ whole genome shotgun (WGS) entry which is preliminary data.</text>
</comment>
<dbReference type="NCBIfam" id="TIGR00212">
    <property type="entry name" value="hemC"/>
    <property type="match status" value="1"/>
</dbReference>
<feature type="domain" description="Porphobilinogen deaminase N-terminal" evidence="9">
    <location>
        <begin position="3"/>
        <end position="223"/>
    </location>
</feature>
<dbReference type="EMBL" id="SGBD01000001">
    <property type="protein sequence ID" value="RZD15432.1"/>
    <property type="molecule type" value="Genomic_DNA"/>
</dbReference>
<dbReference type="GO" id="GO:0005737">
    <property type="term" value="C:cytoplasm"/>
    <property type="evidence" value="ECO:0007669"/>
    <property type="project" value="UniProtKB-UniRule"/>
</dbReference>
<name>A0A519BDT9_9DELT</name>
<evidence type="ECO:0000256" key="2">
    <source>
        <dbReference type="ARBA" id="ARBA00004735"/>
    </source>
</evidence>
<dbReference type="HAMAP" id="MF_00260">
    <property type="entry name" value="Porphobil_deam"/>
    <property type="match status" value="1"/>
</dbReference>
<dbReference type="AlphaFoldDB" id="A0A519BDT9"/>
<evidence type="ECO:0000256" key="4">
    <source>
        <dbReference type="ARBA" id="ARBA00011245"/>
    </source>
</evidence>
<comment type="miscellaneous">
    <text evidence="8">The porphobilinogen subunits are added to the dipyrromethane group.</text>
</comment>
<dbReference type="Pfam" id="PF01379">
    <property type="entry name" value="Porphobil_deam"/>
    <property type="match status" value="1"/>
</dbReference>
<evidence type="ECO:0000256" key="1">
    <source>
        <dbReference type="ARBA" id="ARBA00002869"/>
    </source>
</evidence>
<evidence type="ECO:0000256" key="3">
    <source>
        <dbReference type="ARBA" id="ARBA00005638"/>
    </source>
</evidence>
<comment type="catalytic activity">
    <reaction evidence="7 8">
        <text>4 porphobilinogen + H2O = hydroxymethylbilane + 4 NH4(+)</text>
        <dbReference type="Rhea" id="RHEA:13185"/>
        <dbReference type="ChEBI" id="CHEBI:15377"/>
        <dbReference type="ChEBI" id="CHEBI:28938"/>
        <dbReference type="ChEBI" id="CHEBI:57845"/>
        <dbReference type="ChEBI" id="CHEBI:58126"/>
        <dbReference type="EC" id="2.5.1.61"/>
    </reaction>
</comment>
<dbReference type="PIRSF" id="PIRSF001438">
    <property type="entry name" value="4pyrrol_synth_OHMeBilane_synth"/>
    <property type="match status" value="1"/>
</dbReference>
<evidence type="ECO:0000313" key="12">
    <source>
        <dbReference type="Proteomes" id="UP000320813"/>
    </source>
</evidence>
<dbReference type="SUPFAM" id="SSF54782">
    <property type="entry name" value="Porphobilinogen deaminase (hydroxymethylbilane synthase), C-terminal domain"/>
    <property type="match status" value="1"/>
</dbReference>
<dbReference type="InterPro" id="IPR036803">
    <property type="entry name" value="Porphobilinogen_deaminase_C_sf"/>
</dbReference>
<protein>
    <recommendedName>
        <fullName evidence="8">Porphobilinogen deaminase</fullName>
        <shortName evidence="8">PBG</shortName>
        <ecNumber evidence="8">2.5.1.61</ecNumber>
    </recommendedName>
    <alternativeName>
        <fullName evidence="8">Hydroxymethylbilane synthase</fullName>
        <shortName evidence="8">HMBS</shortName>
    </alternativeName>
    <alternativeName>
        <fullName evidence="8">Pre-uroporphyrinogen synthase</fullName>
    </alternativeName>
</protein>
<dbReference type="Gene3D" id="3.40.190.10">
    <property type="entry name" value="Periplasmic binding protein-like II"/>
    <property type="match status" value="2"/>
</dbReference>
<proteinExistence type="inferred from homology"/>